<evidence type="ECO:0000313" key="1">
    <source>
        <dbReference type="Proteomes" id="UP000050640"/>
    </source>
</evidence>
<accession>A0A0R3S483</accession>
<dbReference type="AlphaFoldDB" id="A0A0R3S483"/>
<evidence type="ECO:0000313" key="2">
    <source>
        <dbReference type="WBParaSite" id="EEL_0000959701-mRNA-1"/>
    </source>
</evidence>
<dbReference type="WBParaSite" id="EEL_0000959701-mRNA-1">
    <property type="protein sequence ID" value="EEL_0000959701-mRNA-1"/>
    <property type="gene ID" value="EEL_0000959701"/>
</dbReference>
<sequence length="121" mass="14599">MQSSIKGSILSLSICHIFYYISGNMHLIDAISRNTMFRTKRQTYIYDESLKQYARPHSKTKIMTGTVGRYAPHEWPEWYTRTIFKWNGEFRMGPYHPNDVRYERYQRAKIQGLNTNRQRRL</sequence>
<name>A0A0R3S483_9BILA</name>
<organism evidence="1 2">
    <name type="scientific">Elaeophora elaphi</name>
    <dbReference type="NCBI Taxonomy" id="1147741"/>
    <lineage>
        <taxon>Eukaryota</taxon>
        <taxon>Metazoa</taxon>
        <taxon>Ecdysozoa</taxon>
        <taxon>Nematoda</taxon>
        <taxon>Chromadorea</taxon>
        <taxon>Rhabditida</taxon>
        <taxon>Spirurina</taxon>
        <taxon>Spiruromorpha</taxon>
        <taxon>Filarioidea</taxon>
        <taxon>Onchocercidae</taxon>
        <taxon>Elaeophora</taxon>
    </lineage>
</organism>
<proteinExistence type="predicted"/>
<keyword evidence="1" id="KW-1185">Reference proteome</keyword>
<dbReference type="Proteomes" id="UP000050640">
    <property type="component" value="Unplaced"/>
</dbReference>
<reference evidence="2" key="1">
    <citation type="submission" date="2017-02" db="UniProtKB">
        <authorList>
            <consortium name="WormBaseParasite"/>
        </authorList>
    </citation>
    <scope>IDENTIFICATION</scope>
</reference>
<protein>
    <submittedName>
        <fullName evidence="2">Uncharacterized protein</fullName>
    </submittedName>
</protein>